<accession>A0A1J4MU57</accession>
<name>A0A1J4MU57_9CRYT</name>
<keyword evidence="2" id="KW-0328">Glycosyltransferase</keyword>
<evidence type="ECO:0000256" key="2">
    <source>
        <dbReference type="ARBA" id="ARBA00022676"/>
    </source>
</evidence>
<proteinExistence type="inferred from homology"/>
<dbReference type="VEuPathDB" id="CryptoDB:cand_013690"/>
<dbReference type="PANTHER" id="PTHR13778:SF47">
    <property type="entry name" value="LIPOPOLYSACCHARIDE 1,3-GALACTOSYLTRANSFERASE"/>
    <property type="match status" value="1"/>
</dbReference>
<evidence type="ECO:0000313" key="7">
    <source>
        <dbReference type="Proteomes" id="UP000186804"/>
    </source>
</evidence>
<organism evidence="6 7">
    <name type="scientific">Cryptosporidium andersoni</name>
    <dbReference type="NCBI Taxonomy" id="117008"/>
    <lineage>
        <taxon>Eukaryota</taxon>
        <taxon>Sar</taxon>
        <taxon>Alveolata</taxon>
        <taxon>Apicomplexa</taxon>
        <taxon>Conoidasida</taxon>
        <taxon>Coccidia</taxon>
        <taxon>Eucoccidiorida</taxon>
        <taxon>Eimeriorina</taxon>
        <taxon>Cryptosporidiidae</taxon>
        <taxon>Cryptosporidium</taxon>
    </lineage>
</organism>
<dbReference type="Gene3D" id="3.90.550.10">
    <property type="entry name" value="Spore Coat Polysaccharide Biosynthesis Protein SpsA, Chain A"/>
    <property type="match status" value="1"/>
</dbReference>
<keyword evidence="3 6" id="KW-0808">Transferase</keyword>
<dbReference type="AlphaFoldDB" id="A0A1J4MU57"/>
<dbReference type="GO" id="GO:0046872">
    <property type="term" value="F:metal ion binding"/>
    <property type="evidence" value="ECO:0007669"/>
    <property type="project" value="UniProtKB-KW"/>
</dbReference>
<protein>
    <submittedName>
        <fullName evidence="6">Glycosyl transferase family 8 protein</fullName>
    </submittedName>
</protein>
<evidence type="ECO:0000256" key="1">
    <source>
        <dbReference type="ARBA" id="ARBA00006351"/>
    </source>
</evidence>
<gene>
    <name evidence="6" type="ORF">cand_013690</name>
</gene>
<dbReference type="OrthoDB" id="6238971at2759"/>
<evidence type="ECO:0000256" key="5">
    <source>
        <dbReference type="SAM" id="Phobius"/>
    </source>
</evidence>
<keyword evidence="5" id="KW-0812">Transmembrane</keyword>
<keyword evidence="7" id="KW-1185">Reference proteome</keyword>
<evidence type="ECO:0000256" key="4">
    <source>
        <dbReference type="ARBA" id="ARBA00022723"/>
    </source>
</evidence>
<dbReference type="PANTHER" id="PTHR13778">
    <property type="entry name" value="GLYCOSYLTRANSFERASE 8 DOMAIN-CONTAINING PROTEIN"/>
    <property type="match status" value="1"/>
</dbReference>
<comment type="caution">
    <text evidence="6">The sequence shown here is derived from an EMBL/GenBank/DDBJ whole genome shotgun (WGS) entry which is preliminary data.</text>
</comment>
<sequence>MGPISKKLSIILLCSFVCILYAIIIGMTSLDYLFKQKKIILLLSNPNKVYQISFSADKEVFQLFPTLLNSIYKNLQEYEKANVHIITMPDINEKDIKILQSFSINKFDKKITLLFYPFNYKLKYTRTLKHVSEATMCRLLLPNIIDKSIDKLLYLDTDVVVNTPLRELFGININSQCGIVARSSTKADLINDWLKKDKIYPHIIYNGTKSFNAGILLISLNKLRRNHFTDKAMEFVEKWGLNDQIILNLYCNGEYDELPMQYNFWAGRDDYRNTSAHGIVHFAGPNKPWQPNYQPYEEQLLWYKYSLKYPTGEEVPPPEPPIYLTILSTAIENLKFSELKNLTCRCMITVVSLDKKNNLKLKNESEISDLWIDYKVIKNKEMNMDKENSISYALLIILPGTLSPSIKGTFFTLETTPSTDICNSSRNIKYNKESSVCSRVSGNIFYLNLEKLRDTHDSLLQDITEIEPKILFGNICT</sequence>
<comment type="similarity">
    <text evidence="1">Belongs to the glycosyltransferase 8 family.</text>
</comment>
<dbReference type="SUPFAM" id="SSF53448">
    <property type="entry name" value="Nucleotide-diphospho-sugar transferases"/>
    <property type="match status" value="1"/>
</dbReference>
<dbReference type="InterPro" id="IPR029044">
    <property type="entry name" value="Nucleotide-diphossugar_trans"/>
</dbReference>
<dbReference type="InterPro" id="IPR050748">
    <property type="entry name" value="Glycosyltrans_8_dom-fam"/>
</dbReference>
<dbReference type="EMBL" id="LRBS01000027">
    <property type="protein sequence ID" value="OII77793.1"/>
    <property type="molecule type" value="Genomic_DNA"/>
</dbReference>
<keyword evidence="4" id="KW-0479">Metal-binding</keyword>
<evidence type="ECO:0000313" key="6">
    <source>
        <dbReference type="EMBL" id="OII77793.1"/>
    </source>
</evidence>
<dbReference type="Pfam" id="PF01501">
    <property type="entry name" value="Glyco_transf_8"/>
    <property type="match status" value="1"/>
</dbReference>
<dbReference type="GeneID" id="92365554"/>
<reference evidence="6 7" key="1">
    <citation type="submission" date="2016-10" db="EMBL/GenBank/DDBJ databases">
        <title>Reductive evolution of mitochondrial metabolism and differential evolution of invasion-related proteins in Cryptosporidium.</title>
        <authorList>
            <person name="Liu S."/>
            <person name="Roellig D.M."/>
            <person name="Guo Y."/>
            <person name="Li N."/>
            <person name="Frace M.A."/>
            <person name="Tang K."/>
            <person name="Zhang L."/>
            <person name="Feng Y."/>
            <person name="Xiao L."/>
        </authorList>
    </citation>
    <scope>NUCLEOTIDE SEQUENCE [LARGE SCALE GENOMIC DNA]</scope>
    <source>
        <strain evidence="6">30847</strain>
    </source>
</reference>
<dbReference type="GO" id="GO:0016757">
    <property type="term" value="F:glycosyltransferase activity"/>
    <property type="evidence" value="ECO:0007669"/>
    <property type="project" value="UniProtKB-KW"/>
</dbReference>
<keyword evidence="5" id="KW-0472">Membrane</keyword>
<keyword evidence="5" id="KW-1133">Transmembrane helix</keyword>
<dbReference type="Proteomes" id="UP000186804">
    <property type="component" value="Unassembled WGS sequence"/>
</dbReference>
<evidence type="ECO:0000256" key="3">
    <source>
        <dbReference type="ARBA" id="ARBA00022679"/>
    </source>
</evidence>
<dbReference type="InterPro" id="IPR002495">
    <property type="entry name" value="Glyco_trans_8"/>
</dbReference>
<feature type="transmembrane region" description="Helical" evidence="5">
    <location>
        <begin position="12"/>
        <end position="34"/>
    </location>
</feature>
<dbReference type="RefSeq" id="XP_067069639.1">
    <property type="nucleotide sequence ID" value="XM_067211604.1"/>
</dbReference>